<proteinExistence type="predicted"/>
<keyword evidence="1" id="KW-0805">Transcription regulation</keyword>
<protein>
    <recommendedName>
        <fullName evidence="4">BHLH domain-containing protein</fullName>
    </recommendedName>
</protein>
<dbReference type="Gramene" id="Pp3c3_810V3.1">
    <property type="protein sequence ID" value="Pp3c3_810V3.1"/>
    <property type="gene ID" value="Pp3c3_810"/>
</dbReference>
<accession>A0A2K1KSS3</accession>
<keyword evidence="2" id="KW-0804">Transcription</keyword>
<dbReference type="Proteomes" id="UP000006727">
    <property type="component" value="Chromosome 3"/>
</dbReference>
<dbReference type="FunCoup" id="A0A2K1KSS3">
    <property type="interactions" value="92"/>
</dbReference>
<dbReference type="Gene3D" id="4.10.280.10">
    <property type="entry name" value="Helix-loop-helix DNA-binding domain"/>
    <property type="match status" value="1"/>
</dbReference>
<dbReference type="PANTHER" id="PTHR46772">
    <property type="entry name" value="BHLH DOMAIN-CONTAINING PROTEIN"/>
    <property type="match status" value="1"/>
</dbReference>
<dbReference type="InterPro" id="IPR044278">
    <property type="entry name" value="BHLH95-like"/>
</dbReference>
<feature type="region of interest" description="Disordered" evidence="3">
    <location>
        <begin position="58"/>
        <end position="81"/>
    </location>
</feature>
<evidence type="ECO:0000256" key="1">
    <source>
        <dbReference type="ARBA" id="ARBA00023015"/>
    </source>
</evidence>
<dbReference type="InterPro" id="IPR011598">
    <property type="entry name" value="bHLH_dom"/>
</dbReference>
<evidence type="ECO:0000256" key="3">
    <source>
        <dbReference type="SAM" id="MobiDB-lite"/>
    </source>
</evidence>
<evidence type="ECO:0000313" key="6">
    <source>
        <dbReference type="EnsemblPlants" id="Pp3c3_810V3.1"/>
    </source>
</evidence>
<dbReference type="InterPro" id="IPR036638">
    <property type="entry name" value="HLH_DNA-bd_sf"/>
</dbReference>
<dbReference type="SUPFAM" id="SSF47459">
    <property type="entry name" value="HLH, helix-loop-helix DNA-binding domain"/>
    <property type="match status" value="1"/>
</dbReference>
<name>A0A2K1KSS3_PHYPA</name>
<dbReference type="OrthoDB" id="6106870at2759"/>
<dbReference type="InterPro" id="IPR045239">
    <property type="entry name" value="bHLH95_bHLH"/>
</dbReference>
<dbReference type="PROSITE" id="PS50888">
    <property type="entry name" value="BHLH"/>
    <property type="match status" value="1"/>
</dbReference>
<dbReference type="AlphaFoldDB" id="A0A2K1KSS3"/>
<reference evidence="5 7" key="2">
    <citation type="journal article" date="2018" name="Plant J.">
        <title>The Physcomitrella patens chromosome-scale assembly reveals moss genome structure and evolution.</title>
        <authorList>
            <person name="Lang D."/>
            <person name="Ullrich K.K."/>
            <person name="Murat F."/>
            <person name="Fuchs J."/>
            <person name="Jenkins J."/>
            <person name="Haas F.B."/>
            <person name="Piednoel M."/>
            <person name="Gundlach H."/>
            <person name="Van Bel M."/>
            <person name="Meyberg R."/>
            <person name="Vives C."/>
            <person name="Morata J."/>
            <person name="Symeonidi A."/>
            <person name="Hiss M."/>
            <person name="Muchero W."/>
            <person name="Kamisugi Y."/>
            <person name="Saleh O."/>
            <person name="Blanc G."/>
            <person name="Decker E.L."/>
            <person name="van Gessel N."/>
            <person name="Grimwood J."/>
            <person name="Hayes R.D."/>
            <person name="Graham S.W."/>
            <person name="Gunter L.E."/>
            <person name="McDaniel S.F."/>
            <person name="Hoernstein S.N.W."/>
            <person name="Larsson A."/>
            <person name="Li F.W."/>
            <person name="Perroud P.F."/>
            <person name="Phillips J."/>
            <person name="Ranjan P."/>
            <person name="Rokshar D.S."/>
            <person name="Rothfels C.J."/>
            <person name="Schneider L."/>
            <person name="Shu S."/>
            <person name="Stevenson D.W."/>
            <person name="Thummler F."/>
            <person name="Tillich M."/>
            <person name="Villarreal Aguilar J.C."/>
            <person name="Widiez T."/>
            <person name="Wong G.K."/>
            <person name="Wymore A."/>
            <person name="Zhang Y."/>
            <person name="Zimmer A.D."/>
            <person name="Quatrano R.S."/>
            <person name="Mayer K.F.X."/>
            <person name="Goodstein D."/>
            <person name="Casacuberta J.M."/>
            <person name="Vandepoele K."/>
            <person name="Reski R."/>
            <person name="Cuming A.C."/>
            <person name="Tuskan G.A."/>
            <person name="Maumus F."/>
            <person name="Salse J."/>
            <person name="Schmutz J."/>
            <person name="Rensing S.A."/>
        </authorList>
    </citation>
    <scope>NUCLEOTIDE SEQUENCE [LARGE SCALE GENOMIC DNA]</scope>
    <source>
        <strain evidence="6 7">cv. Gransden 2004</strain>
    </source>
</reference>
<organism evidence="5">
    <name type="scientific">Physcomitrium patens</name>
    <name type="common">Spreading-leaved earth moss</name>
    <name type="synonym">Physcomitrella patens</name>
    <dbReference type="NCBI Taxonomy" id="3218"/>
    <lineage>
        <taxon>Eukaryota</taxon>
        <taxon>Viridiplantae</taxon>
        <taxon>Streptophyta</taxon>
        <taxon>Embryophyta</taxon>
        <taxon>Bryophyta</taxon>
        <taxon>Bryophytina</taxon>
        <taxon>Bryopsida</taxon>
        <taxon>Funariidae</taxon>
        <taxon>Funariales</taxon>
        <taxon>Funariaceae</taxon>
        <taxon>Physcomitrium</taxon>
    </lineage>
</organism>
<sequence>MPSHSQIGQVGLQLQHPAQLLSYPMPPCTPQAHCRSDSLLPYSLESWFPASSTTFEATTRSCGSPPGWSNFQQPVETPEGSVGDAIRISTGSAISQPADFQCDTWWSPITVQAAMPNDNLISQRGSEISCDLEAGASYPMIFTTDCELDSRQRAIGNIGGCDQNEPRKYPTSALAVVNVAQIPASVSRSKGASRKEILQLAKEKLARTPTSPSEVRLGKEKQLGVQKSKGSGKRPLSQRENHIWSERQRRKGMNYLFSTLRSLLPQPNPKTDKSTVIGEIIKYIQSLQVKLEMLTKKRQQVMTAVLPRPGSSASHCTGLTLLDHSNFDSSSMTAITALPPPGRESCLQSYLGTNVGLHVCGLNVFITTSSPRGRRGLLQQLLLTIQRYNLEVINATISTSSASIFHCLHCQASQNAEVLNNDLHSALQTAITNFGLTQF</sequence>
<evidence type="ECO:0000259" key="4">
    <source>
        <dbReference type="PROSITE" id="PS50888"/>
    </source>
</evidence>
<dbReference type="GeneID" id="112279466"/>
<reference evidence="6" key="3">
    <citation type="submission" date="2020-12" db="UniProtKB">
        <authorList>
            <consortium name="EnsemblPlants"/>
        </authorList>
    </citation>
    <scope>IDENTIFICATION</scope>
</reference>
<evidence type="ECO:0000256" key="2">
    <source>
        <dbReference type="ARBA" id="ARBA00023163"/>
    </source>
</evidence>
<dbReference type="SMART" id="SM00353">
    <property type="entry name" value="HLH"/>
    <property type="match status" value="1"/>
</dbReference>
<feature type="domain" description="BHLH" evidence="4">
    <location>
        <begin position="237"/>
        <end position="287"/>
    </location>
</feature>
<feature type="region of interest" description="Disordered" evidence="3">
    <location>
        <begin position="203"/>
        <end position="239"/>
    </location>
</feature>
<keyword evidence="7" id="KW-1185">Reference proteome</keyword>
<dbReference type="EnsemblPlants" id="Pp3c3_810V3.2">
    <property type="protein sequence ID" value="Pp3c3_810V3.2"/>
    <property type="gene ID" value="Pp3c3_810"/>
</dbReference>
<dbReference type="CDD" id="cd11393">
    <property type="entry name" value="bHLH_AtbHLH_like"/>
    <property type="match status" value="1"/>
</dbReference>
<dbReference type="KEGG" id="ppp:112279466"/>
<dbReference type="Gramene" id="Pp3c3_810V3.2">
    <property type="protein sequence ID" value="Pp3c3_810V3.2"/>
    <property type="gene ID" value="Pp3c3_810"/>
</dbReference>
<dbReference type="EMBL" id="ABEU02000003">
    <property type="protein sequence ID" value="PNR56833.1"/>
    <property type="molecule type" value="Genomic_DNA"/>
</dbReference>
<dbReference type="PaxDb" id="3218-PP1S1_263V6.1"/>
<dbReference type="GO" id="GO:0003700">
    <property type="term" value="F:DNA-binding transcription factor activity"/>
    <property type="evidence" value="ECO:0007669"/>
    <property type="project" value="InterPro"/>
</dbReference>
<gene>
    <name evidence="6" type="primary">LOC112279466</name>
    <name evidence="5" type="ORF">PHYPA_003825</name>
</gene>
<reference evidence="5 7" key="1">
    <citation type="journal article" date="2008" name="Science">
        <title>The Physcomitrella genome reveals evolutionary insights into the conquest of land by plants.</title>
        <authorList>
            <person name="Rensing S."/>
            <person name="Lang D."/>
            <person name="Zimmer A."/>
            <person name="Terry A."/>
            <person name="Salamov A."/>
            <person name="Shapiro H."/>
            <person name="Nishiyama T."/>
            <person name="Perroud P.-F."/>
            <person name="Lindquist E."/>
            <person name="Kamisugi Y."/>
            <person name="Tanahashi T."/>
            <person name="Sakakibara K."/>
            <person name="Fujita T."/>
            <person name="Oishi K."/>
            <person name="Shin-I T."/>
            <person name="Kuroki Y."/>
            <person name="Toyoda A."/>
            <person name="Suzuki Y."/>
            <person name="Hashimoto A."/>
            <person name="Yamaguchi K."/>
            <person name="Sugano A."/>
            <person name="Kohara Y."/>
            <person name="Fujiyama A."/>
            <person name="Anterola A."/>
            <person name="Aoki S."/>
            <person name="Ashton N."/>
            <person name="Barbazuk W.B."/>
            <person name="Barker E."/>
            <person name="Bennetzen J."/>
            <person name="Bezanilla M."/>
            <person name="Blankenship R."/>
            <person name="Cho S.H."/>
            <person name="Dutcher S."/>
            <person name="Estelle M."/>
            <person name="Fawcett J.A."/>
            <person name="Gundlach H."/>
            <person name="Hanada K."/>
            <person name="Heyl A."/>
            <person name="Hicks K.A."/>
            <person name="Hugh J."/>
            <person name="Lohr M."/>
            <person name="Mayer K."/>
            <person name="Melkozernov A."/>
            <person name="Murata T."/>
            <person name="Nelson D."/>
            <person name="Pils B."/>
            <person name="Prigge M."/>
            <person name="Reiss B."/>
            <person name="Renner T."/>
            <person name="Rombauts S."/>
            <person name="Rushton P."/>
            <person name="Sanderfoot A."/>
            <person name="Schween G."/>
            <person name="Shiu S.-H."/>
            <person name="Stueber K."/>
            <person name="Theodoulou F.L."/>
            <person name="Tu H."/>
            <person name="Van de Peer Y."/>
            <person name="Verrier P.J."/>
            <person name="Waters E."/>
            <person name="Wood A."/>
            <person name="Yang L."/>
            <person name="Cove D."/>
            <person name="Cuming A."/>
            <person name="Hasebe M."/>
            <person name="Lucas S."/>
            <person name="Mishler D.B."/>
            <person name="Reski R."/>
            <person name="Grigoriev I."/>
            <person name="Quatrano R.S."/>
            <person name="Boore J.L."/>
        </authorList>
    </citation>
    <scope>NUCLEOTIDE SEQUENCE [LARGE SCALE GENOMIC DNA]</scope>
    <source>
        <strain evidence="6 7">cv. Gransden 2004</strain>
    </source>
</reference>
<feature type="compositionally biased region" description="Polar residues" evidence="3">
    <location>
        <begin position="58"/>
        <end position="75"/>
    </location>
</feature>
<evidence type="ECO:0000313" key="7">
    <source>
        <dbReference type="Proteomes" id="UP000006727"/>
    </source>
</evidence>
<dbReference type="GO" id="GO:0046983">
    <property type="term" value="F:protein dimerization activity"/>
    <property type="evidence" value="ECO:0007669"/>
    <property type="project" value="InterPro"/>
</dbReference>
<evidence type="ECO:0000313" key="5">
    <source>
        <dbReference type="EMBL" id="PNR56833.1"/>
    </source>
</evidence>
<dbReference type="RefSeq" id="XP_024369691.1">
    <property type="nucleotide sequence ID" value="XM_024513923.2"/>
</dbReference>
<dbReference type="EnsemblPlants" id="Pp3c3_810V3.1">
    <property type="protein sequence ID" value="Pp3c3_810V3.1"/>
    <property type="gene ID" value="Pp3c3_810"/>
</dbReference>
<dbReference type="Pfam" id="PF00010">
    <property type="entry name" value="HLH"/>
    <property type="match status" value="1"/>
</dbReference>
<dbReference type="PANTHER" id="PTHR46772:SF3">
    <property type="entry name" value="BHLH DOMAIN-CONTAINING PROTEIN"/>
    <property type="match status" value="1"/>
</dbReference>